<sequence>MNKVSNMLSESGLSVKFRSEAAATAVYLINRSPSSAIEFRIPEEVWTSALPDLGGLRRFGCLAYVHSSDGKLNPRENRDIFTDYPDGIK</sequence>
<dbReference type="eggNOG" id="KOG0017">
    <property type="taxonomic scope" value="Eukaryota"/>
</dbReference>
<dbReference type="Gramene" id="Bo1g078360.1">
    <property type="protein sequence ID" value="Bo1g078360.1"/>
    <property type="gene ID" value="Bo1g078360"/>
</dbReference>
<organism evidence="1 2">
    <name type="scientific">Brassica oleracea var. oleracea</name>
    <dbReference type="NCBI Taxonomy" id="109376"/>
    <lineage>
        <taxon>Eukaryota</taxon>
        <taxon>Viridiplantae</taxon>
        <taxon>Streptophyta</taxon>
        <taxon>Embryophyta</taxon>
        <taxon>Tracheophyta</taxon>
        <taxon>Spermatophyta</taxon>
        <taxon>Magnoliopsida</taxon>
        <taxon>eudicotyledons</taxon>
        <taxon>Gunneridae</taxon>
        <taxon>Pentapetalae</taxon>
        <taxon>rosids</taxon>
        <taxon>malvids</taxon>
        <taxon>Brassicales</taxon>
        <taxon>Brassicaceae</taxon>
        <taxon>Brassiceae</taxon>
        <taxon>Brassica</taxon>
    </lineage>
</organism>
<evidence type="ECO:0000313" key="2">
    <source>
        <dbReference type="Proteomes" id="UP000032141"/>
    </source>
</evidence>
<reference evidence="1 2" key="1">
    <citation type="journal article" date="2014" name="Genome Biol.">
        <title>Transcriptome and methylome profiling reveals relics of genome dominance in the mesopolyploid Brassica oleracea.</title>
        <authorList>
            <person name="Parkin I.A."/>
            <person name="Koh C."/>
            <person name="Tang H."/>
            <person name="Robinson S.J."/>
            <person name="Kagale S."/>
            <person name="Clarke W.E."/>
            <person name="Town C.D."/>
            <person name="Nixon J."/>
            <person name="Krishnakumar V."/>
            <person name="Bidwell S.L."/>
            <person name="Denoeud F."/>
            <person name="Belcram H."/>
            <person name="Links M.G."/>
            <person name="Just J."/>
            <person name="Clarke C."/>
            <person name="Bender T."/>
            <person name="Huebert T."/>
            <person name="Mason A.S."/>
            <person name="Pires J.C."/>
            <person name="Barker G."/>
            <person name="Moore J."/>
            <person name="Walley P.G."/>
            <person name="Manoli S."/>
            <person name="Batley J."/>
            <person name="Edwards D."/>
            <person name="Nelson M.N."/>
            <person name="Wang X."/>
            <person name="Paterson A.H."/>
            <person name="King G."/>
            <person name="Bancroft I."/>
            <person name="Chalhoub B."/>
            <person name="Sharpe A.G."/>
        </authorList>
    </citation>
    <scope>NUCLEOTIDE SEQUENCE</scope>
    <source>
        <strain evidence="1 2">cv. TO1000</strain>
    </source>
</reference>
<dbReference type="EnsemblPlants" id="Bo1g078360.1">
    <property type="protein sequence ID" value="Bo1g078360.1"/>
    <property type="gene ID" value="Bo1g078360"/>
</dbReference>
<dbReference type="Proteomes" id="UP000032141">
    <property type="component" value="Chromosome C1"/>
</dbReference>
<keyword evidence="2" id="KW-1185">Reference proteome</keyword>
<accession>A0A0D3A9A6</accession>
<reference evidence="1" key="2">
    <citation type="submission" date="2015-03" db="UniProtKB">
        <authorList>
            <consortium name="EnsemblPlants"/>
        </authorList>
    </citation>
    <scope>IDENTIFICATION</scope>
</reference>
<dbReference type="InterPro" id="IPR039537">
    <property type="entry name" value="Retrotran_Ty1/copia-like"/>
</dbReference>
<dbReference type="AlphaFoldDB" id="A0A0D3A9A6"/>
<dbReference type="PANTHER" id="PTHR42648:SF28">
    <property type="entry name" value="TRANSPOSON-ENCODED PROTEIN WITH RIBONUCLEASE H-LIKE AND RETROVIRUS ZINC FINGER-LIKE DOMAINS"/>
    <property type="match status" value="1"/>
</dbReference>
<dbReference type="PANTHER" id="PTHR42648">
    <property type="entry name" value="TRANSPOSASE, PUTATIVE-RELATED"/>
    <property type="match status" value="1"/>
</dbReference>
<evidence type="ECO:0000313" key="1">
    <source>
        <dbReference type="EnsemblPlants" id="Bo1g078360.1"/>
    </source>
</evidence>
<proteinExistence type="predicted"/>
<dbReference type="OMA" id="RSMLCEC"/>
<name>A0A0D3A9A6_BRAOL</name>
<dbReference type="HOGENOM" id="CLU_085149_2_1_1"/>
<protein>
    <submittedName>
        <fullName evidence="1">Uncharacterized protein</fullName>
    </submittedName>
</protein>
<dbReference type="STRING" id="109376.A0A0D3A9A6"/>